<dbReference type="RefSeq" id="WP_274944008.1">
    <property type="nucleotide sequence ID" value="NZ_JANWOI010000003.1"/>
</dbReference>
<dbReference type="Proteomes" id="UP001141619">
    <property type="component" value="Unassembled WGS sequence"/>
</dbReference>
<dbReference type="InterPro" id="IPR025227">
    <property type="entry name" value="DUF4169"/>
</dbReference>
<feature type="compositionally biased region" description="Basic and acidic residues" evidence="1">
    <location>
        <begin position="33"/>
        <end position="58"/>
    </location>
</feature>
<sequence>MAEIINLRLARKSKKRTEQAAKADANRLTFGRSKADRTKREAEESLNAKKLDGHKLEE</sequence>
<name>A0A9X3TYZ0_9PROT</name>
<organism evidence="2 3">
    <name type="scientific">Govanella unica</name>
    <dbReference type="NCBI Taxonomy" id="2975056"/>
    <lineage>
        <taxon>Bacteria</taxon>
        <taxon>Pseudomonadati</taxon>
        <taxon>Pseudomonadota</taxon>
        <taxon>Alphaproteobacteria</taxon>
        <taxon>Emcibacterales</taxon>
        <taxon>Govanellaceae</taxon>
        <taxon>Govanella</taxon>
    </lineage>
</organism>
<feature type="region of interest" description="Disordered" evidence="1">
    <location>
        <begin position="1"/>
        <end position="58"/>
    </location>
</feature>
<protein>
    <submittedName>
        <fullName evidence="2">DUF4169 family protein</fullName>
    </submittedName>
</protein>
<gene>
    <name evidence="2" type="ORF">NYP16_10115</name>
</gene>
<feature type="compositionally biased region" description="Basic and acidic residues" evidence="1">
    <location>
        <begin position="16"/>
        <end position="25"/>
    </location>
</feature>
<dbReference type="EMBL" id="JANWOI010000003">
    <property type="protein sequence ID" value="MDA5194305.1"/>
    <property type="molecule type" value="Genomic_DNA"/>
</dbReference>
<dbReference type="Pfam" id="PF13770">
    <property type="entry name" value="DUF4169"/>
    <property type="match status" value="1"/>
</dbReference>
<evidence type="ECO:0000313" key="3">
    <source>
        <dbReference type="Proteomes" id="UP001141619"/>
    </source>
</evidence>
<accession>A0A9X3TYZ0</accession>
<comment type="caution">
    <text evidence="2">The sequence shown here is derived from an EMBL/GenBank/DDBJ whole genome shotgun (WGS) entry which is preliminary data.</text>
</comment>
<reference evidence="2" key="1">
    <citation type="submission" date="2022-08" db="EMBL/GenBank/DDBJ databases">
        <authorList>
            <person name="Vandamme P."/>
            <person name="Hettiarachchi A."/>
            <person name="Peeters C."/>
            <person name="Cnockaert M."/>
            <person name="Carlier A."/>
        </authorList>
    </citation>
    <scope>NUCLEOTIDE SEQUENCE</scope>
    <source>
        <strain evidence="2">LMG 31809</strain>
    </source>
</reference>
<dbReference type="AlphaFoldDB" id="A0A9X3TYZ0"/>
<reference evidence="2" key="2">
    <citation type="journal article" date="2023" name="Syst. Appl. Microbiol.">
        <title>Govania unica gen. nov., sp. nov., a rare biosphere bacterium that represents a novel family in the class Alphaproteobacteria.</title>
        <authorList>
            <person name="Vandamme P."/>
            <person name="Peeters C."/>
            <person name="Hettiarachchi A."/>
            <person name="Cnockaert M."/>
            <person name="Carlier A."/>
        </authorList>
    </citation>
    <scope>NUCLEOTIDE SEQUENCE</scope>
    <source>
        <strain evidence="2">LMG 31809</strain>
    </source>
</reference>
<evidence type="ECO:0000313" key="2">
    <source>
        <dbReference type="EMBL" id="MDA5194305.1"/>
    </source>
</evidence>
<evidence type="ECO:0000256" key="1">
    <source>
        <dbReference type="SAM" id="MobiDB-lite"/>
    </source>
</evidence>
<keyword evidence="3" id="KW-1185">Reference proteome</keyword>
<proteinExistence type="predicted"/>